<reference evidence="3 4" key="1">
    <citation type="submission" date="2022-10" db="EMBL/GenBank/DDBJ databases">
        <title>Xanthomonas sp. H13-6.</title>
        <authorList>
            <person name="Liu X."/>
            <person name="Deng Z."/>
            <person name="Jiang Y."/>
            <person name="Yu T."/>
            <person name="Ai J."/>
        </authorList>
    </citation>
    <scope>NUCLEOTIDE SEQUENCE [LARGE SCALE GENOMIC DNA]</scope>
    <source>
        <strain evidence="3 4">H13-6</strain>
    </source>
</reference>
<dbReference type="InterPro" id="IPR001466">
    <property type="entry name" value="Beta-lactam-related"/>
</dbReference>
<dbReference type="InterPro" id="IPR050491">
    <property type="entry name" value="AmpC-like"/>
</dbReference>
<dbReference type="PANTHER" id="PTHR46825">
    <property type="entry name" value="D-ALANYL-D-ALANINE-CARBOXYPEPTIDASE/ENDOPEPTIDASE AMPH"/>
    <property type="match status" value="1"/>
</dbReference>
<accession>A0ABT3JYT1</accession>
<keyword evidence="3" id="KW-0378">Hydrolase</keyword>
<name>A0ABT3JYT1_9XANT</name>
<dbReference type="Proteomes" id="UP001209922">
    <property type="component" value="Unassembled WGS sequence"/>
</dbReference>
<dbReference type="Pfam" id="PF00144">
    <property type="entry name" value="Beta-lactamase"/>
    <property type="match status" value="1"/>
</dbReference>
<evidence type="ECO:0000256" key="1">
    <source>
        <dbReference type="SAM" id="SignalP"/>
    </source>
</evidence>
<dbReference type="RefSeq" id="WP_265128604.1">
    <property type="nucleotide sequence ID" value="NZ_JAPCHY010000012.1"/>
</dbReference>
<evidence type="ECO:0000259" key="2">
    <source>
        <dbReference type="Pfam" id="PF00144"/>
    </source>
</evidence>
<comment type="caution">
    <text evidence="3">The sequence shown here is derived from an EMBL/GenBank/DDBJ whole genome shotgun (WGS) entry which is preliminary data.</text>
</comment>
<keyword evidence="1" id="KW-0732">Signal</keyword>
<dbReference type="EMBL" id="JAPCHY010000012">
    <property type="protein sequence ID" value="MCW4473619.1"/>
    <property type="molecule type" value="Genomic_DNA"/>
</dbReference>
<evidence type="ECO:0000313" key="3">
    <source>
        <dbReference type="EMBL" id="MCW4473619.1"/>
    </source>
</evidence>
<feature type="chain" id="PRO_5046585910" evidence="1">
    <location>
        <begin position="30"/>
        <end position="528"/>
    </location>
</feature>
<keyword evidence="4" id="KW-1185">Reference proteome</keyword>
<feature type="signal peptide" evidence="1">
    <location>
        <begin position="1"/>
        <end position="29"/>
    </location>
</feature>
<protein>
    <submittedName>
        <fullName evidence="3">Serine hydrolase</fullName>
    </submittedName>
</protein>
<feature type="domain" description="Beta-lactamase-related" evidence="2">
    <location>
        <begin position="39"/>
        <end position="380"/>
    </location>
</feature>
<proteinExistence type="predicted"/>
<gene>
    <name evidence="3" type="ORF">OK345_14035</name>
</gene>
<dbReference type="SUPFAM" id="SSF56601">
    <property type="entry name" value="beta-lactamase/transpeptidase-like"/>
    <property type="match status" value="1"/>
</dbReference>
<sequence>MKADRSRGALRRLAAGALLALAAVAGAQATAPMVRDAAFDRLLDQAVERYGLPGIAVGVVEDGEVAYTGVRGELAAGEGVRVDADTLFKIASNSKAMTGAVLARLVQAGTLRWDDPVVKHLPQFRMHDPWVTRQLQVRDLLIHNSGLGLGAGDLMLWPEPNHFSRADIIAGLAHLKPVASFRSGYAYDNLLYVVAGEVAAAAAGRPYAQLVREEIFAPLGMTRCQVGDWSPAQVGNVAQPHRRHDGGNVVGARDGARVDDFPSMAAGGIRCSLGDMLRWMRVLLDPALVPGWLDETQRRALWTAHMPMPLSQRMRDWDNSHFSAYGYGWRLSDMDGQWKVAHTGTLSGMYSSLALLPDRGTGVVILINGEGEDARSALMQALLKRYTAPDPALDVHHYAELIERERAQRRDDGHRTPDTSARVAATPAAMRAWSGIYRDPWFGDVAICPRGAAVGFVSRKSPRMQGRVMQLGARRLVQWDQLGEDAEAWLAFSVEDEGPVLRMDPIDPDIDFSYDYQDLHFIRVADCP</sequence>
<evidence type="ECO:0000313" key="4">
    <source>
        <dbReference type="Proteomes" id="UP001209922"/>
    </source>
</evidence>
<organism evidence="3 4">
    <name type="scientific">Xanthomonas chitinilytica</name>
    <dbReference type="NCBI Taxonomy" id="2989819"/>
    <lineage>
        <taxon>Bacteria</taxon>
        <taxon>Pseudomonadati</taxon>
        <taxon>Pseudomonadota</taxon>
        <taxon>Gammaproteobacteria</taxon>
        <taxon>Lysobacterales</taxon>
        <taxon>Lysobacteraceae</taxon>
        <taxon>Xanthomonas</taxon>
    </lineage>
</organism>
<dbReference type="PANTHER" id="PTHR46825:SF15">
    <property type="entry name" value="BETA-LACTAMASE-RELATED DOMAIN-CONTAINING PROTEIN"/>
    <property type="match status" value="1"/>
</dbReference>
<dbReference type="InterPro" id="IPR012338">
    <property type="entry name" value="Beta-lactam/transpept-like"/>
</dbReference>
<dbReference type="GO" id="GO:0016787">
    <property type="term" value="F:hydrolase activity"/>
    <property type="evidence" value="ECO:0007669"/>
    <property type="project" value="UniProtKB-KW"/>
</dbReference>
<dbReference type="Gene3D" id="3.40.710.10">
    <property type="entry name" value="DD-peptidase/beta-lactamase superfamily"/>
    <property type="match status" value="1"/>
</dbReference>